<protein>
    <submittedName>
        <fullName evidence="1">14794_t:CDS:1</fullName>
    </submittedName>
</protein>
<gene>
    <name evidence="1" type="ORF">ACOLOM_LOCUS10822</name>
</gene>
<proteinExistence type="predicted"/>
<name>A0ACA9PLR2_9GLOM</name>
<organism evidence="1 2">
    <name type="scientific">Acaulospora colombiana</name>
    <dbReference type="NCBI Taxonomy" id="27376"/>
    <lineage>
        <taxon>Eukaryota</taxon>
        <taxon>Fungi</taxon>
        <taxon>Fungi incertae sedis</taxon>
        <taxon>Mucoromycota</taxon>
        <taxon>Glomeromycotina</taxon>
        <taxon>Glomeromycetes</taxon>
        <taxon>Diversisporales</taxon>
        <taxon>Acaulosporaceae</taxon>
        <taxon>Acaulospora</taxon>
    </lineage>
</organism>
<dbReference type="Proteomes" id="UP000789525">
    <property type="component" value="Unassembled WGS sequence"/>
</dbReference>
<accession>A0ACA9PLR2</accession>
<evidence type="ECO:0000313" key="1">
    <source>
        <dbReference type="EMBL" id="CAG8714183.1"/>
    </source>
</evidence>
<reference evidence="1" key="1">
    <citation type="submission" date="2021-06" db="EMBL/GenBank/DDBJ databases">
        <authorList>
            <person name="Kallberg Y."/>
            <person name="Tangrot J."/>
            <person name="Rosling A."/>
        </authorList>
    </citation>
    <scope>NUCLEOTIDE SEQUENCE</scope>
    <source>
        <strain evidence="1">CL356</strain>
    </source>
</reference>
<evidence type="ECO:0000313" key="2">
    <source>
        <dbReference type="Proteomes" id="UP000789525"/>
    </source>
</evidence>
<dbReference type="EMBL" id="CAJVPT010036339">
    <property type="protein sequence ID" value="CAG8714183.1"/>
    <property type="molecule type" value="Genomic_DNA"/>
</dbReference>
<sequence length="99" mass="10336">MESSRFDKRVHAVLLPPCAITYTNGLIKACSHISNQDEDTSTAASGSAGDTNLNVPENATSSKNTVNQHSNAAASTSQPISIPHITKPSSSSDPLSDLQ</sequence>
<keyword evidence="2" id="KW-1185">Reference proteome</keyword>
<comment type="caution">
    <text evidence="1">The sequence shown here is derived from an EMBL/GenBank/DDBJ whole genome shotgun (WGS) entry which is preliminary data.</text>
</comment>
<feature type="non-terminal residue" evidence="1">
    <location>
        <position position="99"/>
    </location>
</feature>